<evidence type="ECO:0000313" key="2">
    <source>
        <dbReference type="RefSeq" id="XP_010425618.1"/>
    </source>
</evidence>
<keyword evidence="1" id="KW-1185">Reference proteome</keyword>
<sequence length="165" mass="17796">MSSVRPTCVVDASNVITESAAQVTDYAPADVSEVKSLVPFVPSLGAWGKPLKIPLDLKDPIPEFCLSSETAKITGNGLENQKEFLVGQLIRCYTPSRGVIHAVANRIWGKKCKIFTRKLALPEITSVPVCRGGRSIKPTQKVQENEWTTVGRHGKHGCGGRGGRG</sequence>
<evidence type="ECO:0000313" key="1">
    <source>
        <dbReference type="Proteomes" id="UP000694864"/>
    </source>
</evidence>
<protein>
    <submittedName>
        <fullName evidence="2">Uncharacterized protein LOC104710682 isoform X1</fullName>
    </submittedName>
</protein>
<dbReference type="GeneID" id="104710682"/>
<proteinExistence type="predicted"/>
<dbReference type="Proteomes" id="UP000694864">
    <property type="component" value="Chromosome 9"/>
</dbReference>
<gene>
    <name evidence="2" type="primary">LOC104710682</name>
</gene>
<organism evidence="1 2">
    <name type="scientific">Camelina sativa</name>
    <name type="common">False flax</name>
    <name type="synonym">Myagrum sativum</name>
    <dbReference type="NCBI Taxonomy" id="90675"/>
    <lineage>
        <taxon>Eukaryota</taxon>
        <taxon>Viridiplantae</taxon>
        <taxon>Streptophyta</taxon>
        <taxon>Embryophyta</taxon>
        <taxon>Tracheophyta</taxon>
        <taxon>Spermatophyta</taxon>
        <taxon>Magnoliopsida</taxon>
        <taxon>eudicotyledons</taxon>
        <taxon>Gunneridae</taxon>
        <taxon>Pentapetalae</taxon>
        <taxon>rosids</taxon>
        <taxon>malvids</taxon>
        <taxon>Brassicales</taxon>
        <taxon>Brassicaceae</taxon>
        <taxon>Camelineae</taxon>
        <taxon>Camelina</taxon>
    </lineage>
</organism>
<reference evidence="1" key="1">
    <citation type="journal article" date="2014" name="Nat. Commun.">
        <title>The emerging biofuel crop Camelina sativa retains a highly undifferentiated hexaploid genome structure.</title>
        <authorList>
            <person name="Kagale S."/>
            <person name="Koh C."/>
            <person name="Nixon J."/>
            <person name="Bollina V."/>
            <person name="Clarke W.E."/>
            <person name="Tuteja R."/>
            <person name="Spillane C."/>
            <person name="Robinson S.J."/>
            <person name="Links M.G."/>
            <person name="Clarke C."/>
            <person name="Higgins E.E."/>
            <person name="Huebert T."/>
            <person name="Sharpe A.G."/>
            <person name="Parkin I.A."/>
        </authorList>
    </citation>
    <scope>NUCLEOTIDE SEQUENCE [LARGE SCALE GENOMIC DNA]</scope>
    <source>
        <strain evidence="1">cv. DH55</strain>
    </source>
</reference>
<name>A0ABM0TFE7_CAMSA</name>
<reference evidence="2" key="2">
    <citation type="submission" date="2025-08" db="UniProtKB">
        <authorList>
            <consortium name="RefSeq"/>
        </authorList>
    </citation>
    <scope>IDENTIFICATION</scope>
    <source>
        <tissue evidence="2">Leaf</tissue>
    </source>
</reference>
<accession>A0ABM0TFE7</accession>
<dbReference type="RefSeq" id="XP_010425618.1">
    <property type="nucleotide sequence ID" value="XM_010427316.1"/>
</dbReference>